<dbReference type="GO" id="GO:0006935">
    <property type="term" value="P:chemotaxis"/>
    <property type="evidence" value="ECO:0007669"/>
    <property type="project" value="InterPro"/>
</dbReference>
<sequence length="533" mass="56771">MKNLGIGVRLGIGFGVVLLLSALMIALGVFRLQEVASRTQEMMEQPLTKERLVSDWYRYMHTSVRRTTAVAKSSDPTLGAFFADETKRSFKTIGELRDKIEPLLSTPAEKEAFEQILKVREPYNASRDRIVKLKDAGQTDEANQVLEKEFVPAGDAYLGQIQKLLDIQRASIDATAQEINAIYQRARQRLILLGLVVLGIGVAFAWWLTIGITRPLHQAVAVARTVASGDLTSRIEAHGKDETGQLLQALADMNANIARIVGQVRHGTEAIAIGTSQIAAGNSDLSQRTEEQASSLQETASSMEELTSIVRQNADNAKQASSLAVNASEIAVKGGEVVGEVIHTMDEINGASRKVVDIISVIEGIAFQTNILALNAAVEAARAGEQGRGFAVVAGEVRSLAQRSATAAKEIKALIGDSAERVEKGSELVGNAGKTMEEIVSAVKRVTDIMGEISAASAEQSAGIEQVNQAVSQMDTVTQQNAALVEQAAAAAGSLEEQAQRLKQAVASFRLPSSSHTVSEKGSAAPALRAVAA</sequence>
<dbReference type="SUPFAM" id="SSF58104">
    <property type="entry name" value="Methyl-accepting chemotaxis protein (MCP) signaling domain"/>
    <property type="match status" value="1"/>
</dbReference>
<dbReference type="InterPro" id="IPR051310">
    <property type="entry name" value="MCP_chemotaxis"/>
</dbReference>
<dbReference type="SMART" id="SM00304">
    <property type="entry name" value="HAMP"/>
    <property type="match status" value="1"/>
</dbReference>
<dbReference type="Gene3D" id="6.10.340.10">
    <property type="match status" value="1"/>
</dbReference>
<keyword evidence="5" id="KW-0472">Membrane</keyword>
<reference evidence="8 9" key="1">
    <citation type="submission" date="2019-07" db="EMBL/GenBank/DDBJ databases">
        <title>Genome sequencing of lignin-degrading bacterial isolates.</title>
        <authorList>
            <person name="Gladden J."/>
        </authorList>
    </citation>
    <scope>NUCLEOTIDE SEQUENCE [LARGE SCALE GENOMIC DNA]</scope>
    <source>
        <strain evidence="8 9">J11</strain>
    </source>
</reference>
<dbReference type="OrthoDB" id="5441488at2"/>
<dbReference type="Gene3D" id="1.10.287.950">
    <property type="entry name" value="Methyl-accepting chemotaxis protein"/>
    <property type="match status" value="1"/>
</dbReference>
<dbReference type="Pfam" id="PF12729">
    <property type="entry name" value="4HB_MCP_1"/>
    <property type="match status" value="1"/>
</dbReference>
<feature type="transmembrane region" description="Helical" evidence="5">
    <location>
        <begin position="6"/>
        <end position="30"/>
    </location>
</feature>
<dbReference type="Pfam" id="PF00672">
    <property type="entry name" value="HAMP"/>
    <property type="match status" value="1"/>
</dbReference>
<keyword evidence="2" id="KW-0488">Methylation</keyword>
<evidence type="ECO:0000256" key="3">
    <source>
        <dbReference type="ARBA" id="ARBA00029447"/>
    </source>
</evidence>
<dbReference type="InterPro" id="IPR004089">
    <property type="entry name" value="MCPsignal_dom"/>
</dbReference>
<dbReference type="EMBL" id="VLJN01000037">
    <property type="protein sequence ID" value="TWG81313.1"/>
    <property type="molecule type" value="Genomic_DNA"/>
</dbReference>
<dbReference type="InterPro" id="IPR024478">
    <property type="entry name" value="HlyB_4HB_MCP"/>
</dbReference>
<comment type="subcellular location">
    <subcellularLocation>
        <location evidence="1">Membrane</location>
    </subcellularLocation>
</comment>
<accession>A0A562B888</accession>
<dbReference type="PANTHER" id="PTHR43531:SF14">
    <property type="entry name" value="METHYL-ACCEPTING CHEMOTAXIS PROTEIN I-RELATED"/>
    <property type="match status" value="1"/>
</dbReference>
<dbReference type="PANTHER" id="PTHR43531">
    <property type="entry name" value="PROTEIN ICFG"/>
    <property type="match status" value="1"/>
</dbReference>
<dbReference type="AlphaFoldDB" id="A0A562B888"/>
<dbReference type="Pfam" id="PF00015">
    <property type="entry name" value="MCPsignal"/>
    <property type="match status" value="1"/>
</dbReference>
<evidence type="ECO:0000259" key="6">
    <source>
        <dbReference type="PROSITE" id="PS50111"/>
    </source>
</evidence>
<dbReference type="SMART" id="SM00283">
    <property type="entry name" value="MA"/>
    <property type="match status" value="1"/>
</dbReference>
<evidence type="ECO:0000256" key="4">
    <source>
        <dbReference type="PROSITE-ProRule" id="PRU00284"/>
    </source>
</evidence>
<feature type="domain" description="HAMP" evidence="7">
    <location>
        <begin position="210"/>
        <end position="262"/>
    </location>
</feature>
<comment type="similarity">
    <text evidence="3">Belongs to the methyl-accepting chemotaxis (MCP) protein family.</text>
</comment>
<dbReference type="InterPro" id="IPR004090">
    <property type="entry name" value="Chemotax_Me-accpt_rcpt"/>
</dbReference>
<keyword evidence="9" id="KW-1185">Reference proteome</keyword>
<dbReference type="GO" id="GO:0005886">
    <property type="term" value="C:plasma membrane"/>
    <property type="evidence" value="ECO:0007669"/>
    <property type="project" value="TreeGrafter"/>
</dbReference>
<keyword evidence="4" id="KW-0807">Transducer</keyword>
<dbReference type="PROSITE" id="PS50885">
    <property type="entry name" value="HAMP"/>
    <property type="match status" value="1"/>
</dbReference>
<dbReference type="CDD" id="cd06225">
    <property type="entry name" value="HAMP"/>
    <property type="match status" value="1"/>
</dbReference>
<protein>
    <submittedName>
        <fullName evidence="8">Methyl-accepting chemotaxis protein</fullName>
    </submittedName>
</protein>
<evidence type="ECO:0000313" key="9">
    <source>
        <dbReference type="Proteomes" id="UP000318141"/>
    </source>
</evidence>
<dbReference type="PRINTS" id="PR00260">
    <property type="entry name" value="CHEMTRNSDUCR"/>
</dbReference>
<keyword evidence="5" id="KW-1133">Transmembrane helix</keyword>
<evidence type="ECO:0000256" key="1">
    <source>
        <dbReference type="ARBA" id="ARBA00004370"/>
    </source>
</evidence>
<comment type="caution">
    <text evidence="8">The sequence shown here is derived from an EMBL/GenBank/DDBJ whole genome shotgun (WGS) entry which is preliminary data.</text>
</comment>
<evidence type="ECO:0000256" key="2">
    <source>
        <dbReference type="ARBA" id="ARBA00022481"/>
    </source>
</evidence>
<dbReference type="PROSITE" id="PS50111">
    <property type="entry name" value="CHEMOTAXIS_TRANSDUC_2"/>
    <property type="match status" value="1"/>
</dbReference>
<feature type="domain" description="Methyl-accepting transducer" evidence="6">
    <location>
        <begin position="267"/>
        <end position="496"/>
    </location>
</feature>
<evidence type="ECO:0000313" key="8">
    <source>
        <dbReference type="EMBL" id="TWG81313.1"/>
    </source>
</evidence>
<dbReference type="InterPro" id="IPR047347">
    <property type="entry name" value="YvaQ-like_sensor"/>
</dbReference>
<dbReference type="Proteomes" id="UP000318141">
    <property type="component" value="Unassembled WGS sequence"/>
</dbReference>
<evidence type="ECO:0000259" key="7">
    <source>
        <dbReference type="PROSITE" id="PS50885"/>
    </source>
</evidence>
<keyword evidence="5" id="KW-0812">Transmembrane</keyword>
<feature type="transmembrane region" description="Helical" evidence="5">
    <location>
        <begin position="190"/>
        <end position="208"/>
    </location>
</feature>
<dbReference type="GO" id="GO:0007165">
    <property type="term" value="P:signal transduction"/>
    <property type="evidence" value="ECO:0007669"/>
    <property type="project" value="UniProtKB-KW"/>
</dbReference>
<gene>
    <name evidence="8" type="ORF">L602_004200000150</name>
</gene>
<proteinExistence type="inferred from homology"/>
<dbReference type="CDD" id="cd11386">
    <property type="entry name" value="MCP_signal"/>
    <property type="match status" value="1"/>
</dbReference>
<dbReference type="FunFam" id="1.10.287.950:FF:000001">
    <property type="entry name" value="Methyl-accepting chemotaxis sensory transducer"/>
    <property type="match status" value="1"/>
</dbReference>
<dbReference type="CDD" id="cd19411">
    <property type="entry name" value="MCP2201-like_sensor"/>
    <property type="match status" value="1"/>
</dbReference>
<dbReference type="InterPro" id="IPR003660">
    <property type="entry name" value="HAMP_dom"/>
</dbReference>
<evidence type="ECO:0000256" key="5">
    <source>
        <dbReference type="SAM" id="Phobius"/>
    </source>
</evidence>
<name>A0A562B888_9BURK</name>
<organism evidence="8 9">
    <name type="scientific">Cupriavidus gilardii J11</name>
    <dbReference type="NCBI Taxonomy" id="936133"/>
    <lineage>
        <taxon>Bacteria</taxon>
        <taxon>Pseudomonadati</taxon>
        <taxon>Pseudomonadota</taxon>
        <taxon>Betaproteobacteria</taxon>
        <taxon>Burkholderiales</taxon>
        <taxon>Burkholderiaceae</taxon>
        <taxon>Cupriavidus</taxon>
    </lineage>
</organism>
<dbReference type="GO" id="GO:0004888">
    <property type="term" value="F:transmembrane signaling receptor activity"/>
    <property type="evidence" value="ECO:0007669"/>
    <property type="project" value="InterPro"/>
</dbReference>